<dbReference type="SMART" id="SM00065">
    <property type="entry name" value="GAF"/>
    <property type="match status" value="2"/>
</dbReference>
<dbReference type="InterPro" id="IPR036890">
    <property type="entry name" value="HATPase_C_sf"/>
</dbReference>
<dbReference type="AlphaFoldDB" id="A0A9D7HNF4"/>
<evidence type="ECO:0000256" key="1">
    <source>
        <dbReference type="ARBA" id="ARBA00000085"/>
    </source>
</evidence>
<comment type="subcellular location">
    <subcellularLocation>
        <location evidence="2">Cell inner membrane</location>
        <topology evidence="2">Multi-pass membrane protein</topology>
    </subcellularLocation>
</comment>
<dbReference type="InterPro" id="IPR005467">
    <property type="entry name" value="His_kinase_dom"/>
</dbReference>
<dbReference type="PRINTS" id="PR00344">
    <property type="entry name" value="BCTRLSENSOR"/>
</dbReference>
<reference evidence="10" key="1">
    <citation type="submission" date="2020-10" db="EMBL/GenBank/DDBJ databases">
        <title>Connecting structure to function with the recovery of over 1000 high-quality activated sludge metagenome-assembled genomes encoding full-length rRNA genes using long-read sequencing.</title>
        <authorList>
            <person name="Singleton C.M."/>
            <person name="Petriglieri F."/>
            <person name="Kristensen J.M."/>
            <person name="Kirkegaard R.H."/>
            <person name="Michaelsen T.Y."/>
            <person name="Andersen M.H."/>
            <person name="Karst S.M."/>
            <person name="Dueholm M.S."/>
            <person name="Nielsen P.H."/>
            <person name="Albertsen M."/>
        </authorList>
    </citation>
    <scope>NUCLEOTIDE SEQUENCE</scope>
    <source>
        <strain evidence="10">Bjer_18-Q3-R1-45_BAT3C.347</strain>
    </source>
</reference>
<evidence type="ECO:0000313" key="10">
    <source>
        <dbReference type="EMBL" id="MBK6975144.1"/>
    </source>
</evidence>
<dbReference type="Pfam" id="PF02518">
    <property type="entry name" value="HATPase_c"/>
    <property type="match status" value="1"/>
</dbReference>
<evidence type="ECO:0000259" key="9">
    <source>
        <dbReference type="PROSITE" id="PS50112"/>
    </source>
</evidence>
<dbReference type="SUPFAM" id="SSF55874">
    <property type="entry name" value="ATPase domain of HSP90 chaperone/DNA topoisomerase II/histidine kinase"/>
    <property type="match status" value="1"/>
</dbReference>
<dbReference type="CDD" id="cd00130">
    <property type="entry name" value="PAS"/>
    <property type="match status" value="2"/>
</dbReference>
<feature type="domain" description="PAS" evidence="9">
    <location>
        <begin position="467"/>
        <end position="538"/>
    </location>
</feature>
<dbReference type="InterPro" id="IPR029016">
    <property type="entry name" value="GAF-like_dom_sf"/>
</dbReference>
<dbReference type="PANTHER" id="PTHR42878:SF15">
    <property type="entry name" value="BACTERIOPHYTOCHROME"/>
    <property type="match status" value="1"/>
</dbReference>
<evidence type="ECO:0000259" key="8">
    <source>
        <dbReference type="PROSITE" id="PS50109"/>
    </source>
</evidence>
<dbReference type="GO" id="GO:0000155">
    <property type="term" value="F:phosphorelay sensor kinase activity"/>
    <property type="evidence" value="ECO:0007669"/>
    <property type="project" value="InterPro"/>
</dbReference>
<dbReference type="Proteomes" id="UP000807785">
    <property type="component" value="Unassembled WGS sequence"/>
</dbReference>
<dbReference type="FunFam" id="3.30.565.10:FF:000006">
    <property type="entry name" value="Sensor histidine kinase WalK"/>
    <property type="match status" value="1"/>
</dbReference>
<comment type="catalytic activity">
    <reaction evidence="1">
        <text>ATP + protein L-histidine = ADP + protein N-phospho-L-histidine.</text>
        <dbReference type="EC" id="2.7.13.3"/>
    </reaction>
</comment>
<dbReference type="SUPFAM" id="SSF55781">
    <property type="entry name" value="GAF domain-like"/>
    <property type="match status" value="2"/>
</dbReference>
<evidence type="ECO:0000313" key="11">
    <source>
        <dbReference type="Proteomes" id="UP000807785"/>
    </source>
</evidence>
<dbReference type="SUPFAM" id="SSF47384">
    <property type="entry name" value="Homodimeric domain of signal transducing histidine kinase"/>
    <property type="match status" value="1"/>
</dbReference>
<dbReference type="NCBIfam" id="TIGR00229">
    <property type="entry name" value="sensory_box"/>
    <property type="match status" value="1"/>
</dbReference>
<dbReference type="Gene3D" id="3.30.450.20">
    <property type="entry name" value="PAS domain"/>
    <property type="match status" value="2"/>
</dbReference>
<dbReference type="SMART" id="SM00388">
    <property type="entry name" value="HisKA"/>
    <property type="match status" value="1"/>
</dbReference>
<dbReference type="GO" id="GO:0007234">
    <property type="term" value="P:osmosensory signaling via phosphorelay pathway"/>
    <property type="evidence" value="ECO:0007669"/>
    <property type="project" value="TreeGrafter"/>
</dbReference>
<dbReference type="InterPro" id="IPR035965">
    <property type="entry name" value="PAS-like_dom_sf"/>
</dbReference>
<dbReference type="EMBL" id="JADJEV010000005">
    <property type="protein sequence ID" value="MBK6975144.1"/>
    <property type="molecule type" value="Genomic_DNA"/>
</dbReference>
<dbReference type="PANTHER" id="PTHR42878">
    <property type="entry name" value="TWO-COMPONENT HISTIDINE KINASE"/>
    <property type="match status" value="1"/>
</dbReference>
<evidence type="ECO:0000256" key="6">
    <source>
        <dbReference type="ARBA" id="ARBA00022777"/>
    </source>
</evidence>
<dbReference type="InterPro" id="IPR003594">
    <property type="entry name" value="HATPase_dom"/>
</dbReference>
<keyword evidence="7" id="KW-0472">Membrane</keyword>
<dbReference type="SUPFAM" id="SSF55785">
    <property type="entry name" value="PYP-like sensor domain (PAS domain)"/>
    <property type="match status" value="2"/>
</dbReference>
<sequence>MLLIQPNGALLWANPVACARLGRTRDDLLSLPIGNLAHGFGNEALAKQLVCSNEPSSKPLEGEFVRADGSRWPVILQARKIVCDGEIAILVLANERQDQAAIRFAAETVLSQDLAGETALAAISSRLVQANNDDLDAPIRVSLAQLCQTLSADCGDLLLLNAANSAWTYSHHWSATPQLRFPPAEGPVPIGQLGWVWRQLLQLDAIMVRRVDGLPADAAADRQMLEAAGFASAVFAPLVHGGQILGCVVLGRTRSQTPWSDGDVALVRSVADLFATSIERQRMQIEMSGRLQFESLVGSIASGLLRTPANLLDPGIEQALQQIAEYLRADRAAVVLLSADGQRFGIAHEVCLSTSVPARETVQDLPVDSFLPRARRLNPADAAIIPDPHALPGFAVETRRILELFGIGSALAVPLVLGSEVVGGIVIGRSAPGQSWDEQQIALLRACADIIITTIQRLRIEQALRESDEKFSRTFLAMPDAVAITEIDSGRIIEANPAFETGLGLPLSEAIGRSVFELGFWGSIEEHQRLVDDVLRHGVVRNRELVIRRTTGGAVNLLLSAVRIELRGKPYLCTVMRDVTSAKAAEQALRTAESALRELNLQLEARVRSRTAELETSLRELESFSYSVSHDLRSPLRGINGFANLLAEDYGERLDENAREYLNRISSATVRMGNLIDELLDLARIARVPMRKTKLDLATVGRSIVNEFRNTEPMREIEVVIAPTLPTRADPGLIQIALSNLLGNAWKFTGATARPRIELGSRTVNGEQQFFVRDNGAGFDMTNSQLLFRPFSRLHRPTEFPGTGIGLATVARIVQRHGGRIWAEGQVGRGAGFYFTLG</sequence>
<name>A0A9D7HNF4_9PROT</name>
<evidence type="ECO:0000256" key="2">
    <source>
        <dbReference type="ARBA" id="ARBA00004429"/>
    </source>
</evidence>
<dbReference type="InterPro" id="IPR003018">
    <property type="entry name" value="GAF"/>
</dbReference>
<dbReference type="GO" id="GO:0005886">
    <property type="term" value="C:plasma membrane"/>
    <property type="evidence" value="ECO:0007669"/>
    <property type="project" value="UniProtKB-SubCell"/>
</dbReference>
<evidence type="ECO:0000256" key="3">
    <source>
        <dbReference type="ARBA" id="ARBA00012438"/>
    </source>
</evidence>
<dbReference type="PROSITE" id="PS50112">
    <property type="entry name" value="PAS"/>
    <property type="match status" value="1"/>
</dbReference>
<evidence type="ECO:0000256" key="4">
    <source>
        <dbReference type="ARBA" id="ARBA00022553"/>
    </source>
</evidence>
<proteinExistence type="predicted"/>
<dbReference type="InterPro" id="IPR050351">
    <property type="entry name" value="BphY/WalK/GraS-like"/>
</dbReference>
<dbReference type="PROSITE" id="PS50109">
    <property type="entry name" value="HIS_KIN"/>
    <property type="match status" value="1"/>
</dbReference>
<dbReference type="InterPro" id="IPR036097">
    <property type="entry name" value="HisK_dim/P_sf"/>
</dbReference>
<dbReference type="InterPro" id="IPR003661">
    <property type="entry name" value="HisK_dim/P_dom"/>
</dbReference>
<feature type="domain" description="Histidine kinase" evidence="8">
    <location>
        <begin position="627"/>
        <end position="838"/>
    </location>
</feature>
<gene>
    <name evidence="10" type="ORF">IPH26_20135</name>
</gene>
<dbReference type="EC" id="2.7.13.3" evidence="3"/>
<evidence type="ECO:0000256" key="5">
    <source>
        <dbReference type="ARBA" id="ARBA00022679"/>
    </source>
</evidence>
<dbReference type="Pfam" id="PF13426">
    <property type="entry name" value="PAS_9"/>
    <property type="match status" value="2"/>
</dbReference>
<protein>
    <recommendedName>
        <fullName evidence="3">histidine kinase</fullName>
        <ecNumber evidence="3">2.7.13.3</ecNumber>
    </recommendedName>
</protein>
<keyword evidence="5" id="KW-0808">Transferase</keyword>
<dbReference type="SMART" id="SM00387">
    <property type="entry name" value="HATPase_c"/>
    <property type="match status" value="1"/>
</dbReference>
<dbReference type="InterPro" id="IPR000014">
    <property type="entry name" value="PAS"/>
</dbReference>
<dbReference type="CDD" id="cd00082">
    <property type="entry name" value="HisKA"/>
    <property type="match status" value="1"/>
</dbReference>
<dbReference type="Pfam" id="PF00512">
    <property type="entry name" value="HisKA"/>
    <property type="match status" value="1"/>
</dbReference>
<dbReference type="FunFam" id="1.10.287.130:FF:000070">
    <property type="entry name" value="Histidine kinase sensor protein"/>
    <property type="match status" value="1"/>
</dbReference>
<dbReference type="InterPro" id="IPR004358">
    <property type="entry name" value="Sig_transdc_His_kin-like_C"/>
</dbReference>
<dbReference type="GO" id="GO:0030295">
    <property type="term" value="F:protein kinase activator activity"/>
    <property type="evidence" value="ECO:0007669"/>
    <property type="project" value="TreeGrafter"/>
</dbReference>
<dbReference type="SMART" id="SM00091">
    <property type="entry name" value="PAS"/>
    <property type="match status" value="1"/>
</dbReference>
<dbReference type="Pfam" id="PF01590">
    <property type="entry name" value="GAF"/>
    <property type="match status" value="2"/>
</dbReference>
<dbReference type="Gene3D" id="3.30.450.40">
    <property type="match status" value="2"/>
</dbReference>
<keyword evidence="6" id="KW-0418">Kinase</keyword>
<evidence type="ECO:0000256" key="7">
    <source>
        <dbReference type="ARBA" id="ARBA00023136"/>
    </source>
</evidence>
<accession>A0A9D7HNF4</accession>
<dbReference type="GO" id="GO:0000156">
    <property type="term" value="F:phosphorelay response regulator activity"/>
    <property type="evidence" value="ECO:0007669"/>
    <property type="project" value="TreeGrafter"/>
</dbReference>
<keyword evidence="4" id="KW-0597">Phosphoprotein</keyword>
<organism evidence="10 11">
    <name type="scientific">Candidatus Methylophosphatis roskildensis</name>
    <dbReference type="NCBI Taxonomy" id="2899263"/>
    <lineage>
        <taxon>Bacteria</taxon>
        <taxon>Pseudomonadati</taxon>
        <taxon>Pseudomonadota</taxon>
        <taxon>Betaproteobacteria</taxon>
        <taxon>Nitrosomonadales</taxon>
        <taxon>Sterolibacteriaceae</taxon>
        <taxon>Candidatus Methylophosphatis</taxon>
    </lineage>
</organism>
<dbReference type="Gene3D" id="1.10.287.130">
    <property type="match status" value="1"/>
</dbReference>
<comment type="caution">
    <text evidence="10">The sequence shown here is derived from an EMBL/GenBank/DDBJ whole genome shotgun (WGS) entry which is preliminary data.</text>
</comment>
<dbReference type="Gene3D" id="3.30.565.10">
    <property type="entry name" value="Histidine kinase-like ATPase, C-terminal domain"/>
    <property type="match status" value="1"/>
</dbReference>